<keyword evidence="9" id="KW-1185">Reference proteome</keyword>
<dbReference type="AlphaFoldDB" id="A0A1G4I1T1"/>
<dbReference type="VEuPathDB" id="TriTrypDB:TEOVI_000846200"/>
<comment type="similarity">
    <text evidence="6">Belongs to the cyclic nucleotide phosphodiesterase family.</text>
</comment>
<comment type="cofactor">
    <cofactor evidence="6">
        <name>a divalent metal cation</name>
        <dbReference type="ChEBI" id="CHEBI:60240"/>
    </cofactor>
    <text evidence="6">Binds 2 divalent metal cations per subunit. Site 1 may preferentially bind zinc ions, while site 2 has a preference for magnesium and/or manganese ions.</text>
</comment>
<evidence type="ECO:0000256" key="2">
    <source>
        <dbReference type="ARBA" id="ARBA00022801"/>
    </source>
</evidence>
<evidence type="ECO:0000256" key="5">
    <source>
        <dbReference type="PIRSR" id="PIRSR623088-3"/>
    </source>
</evidence>
<evidence type="ECO:0000256" key="1">
    <source>
        <dbReference type="ARBA" id="ARBA00022723"/>
    </source>
</evidence>
<feature type="binding site" evidence="5">
    <location>
        <position position="585"/>
    </location>
    <ligand>
        <name>Zn(2+)</name>
        <dbReference type="ChEBI" id="CHEBI:29105"/>
        <label>1</label>
    </ligand>
</feature>
<evidence type="ECO:0000313" key="9">
    <source>
        <dbReference type="Proteomes" id="UP000195570"/>
    </source>
</evidence>
<dbReference type="Gene3D" id="1.10.1300.10">
    <property type="entry name" value="3'5'-cyclic nucleotide phosphodiesterase, catalytic domain"/>
    <property type="match status" value="1"/>
</dbReference>
<feature type="binding site" evidence="4">
    <location>
        <position position="585"/>
    </location>
    <ligand>
        <name>AMP</name>
        <dbReference type="ChEBI" id="CHEBI:456215"/>
    </ligand>
</feature>
<dbReference type="InterPro" id="IPR036971">
    <property type="entry name" value="PDEase_catalytic_dom_sf"/>
</dbReference>
<gene>
    <name evidence="8" type="ORF">TEOVI_000846200</name>
</gene>
<proteinExistence type="inferred from homology"/>
<dbReference type="PRINTS" id="PR00387">
    <property type="entry name" value="PDIESTERASE1"/>
</dbReference>
<comment type="caution">
    <text evidence="8">The sequence shown here is derived from an EMBL/GenBank/DDBJ whole genome shotgun (WGS) entry which is preliminary data.</text>
</comment>
<organism evidence="8 9">
    <name type="scientific">Trypanosoma equiperdum</name>
    <dbReference type="NCBI Taxonomy" id="5694"/>
    <lineage>
        <taxon>Eukaryota</taxon>
        <taxon>Discoba</taxon>
        <taxon>Euglenozoa</taxon>
        <taxon>Kinetoplastea</taxon>
        <taxon>Metakinetoplastina</taxon>
        <taxon>Trypanosomatida</taxon>
        <taxon>Trypanosomatidae</taxon>
        <taxon>Trypanosoma</taxon>
    </lineage>
</organism>
<evidence type="ECO:0000313" key="8">
    <source>
        <dbReference type="EMBL" id="SCU65591.1"/>
    </source>
</evidence>
<dbReference type="PROSITE" id="PS00126">
    <property type="entry name" value="PDEASE_I_1"/>
    <property type="match status" value="1"/>
</dbReference>
<feature type="active site" description="Proton donor" evidence="3">
    <location>
        <position position="431"/>
    </location>
</feature>
<keyword evidence="2 6" id="KW-0378">Hydrolase</keyword>
<evidence type="ECO:0000259" key="7">
    <source>
        <dbReference type="PROSITE" id="PS51845"/>
    </source>
</evidence>
<dbReference type="InterPro" id="IPR023088">
    <property type="entry name" value="PDEase"/>
</dbReference>
<evidence type="ECO:0000256" key="3">
    <source>
        <dbReference type="PIRSR" id="PIRSR623088-1"/>
    </source>
</evidence>
<dbReference type="InterPro" id="IPR003607">
    <property type="entry name" value="HD/PDEase_dom"/>
</dbReference>
<feature type="binding site" evidence="4">
    <location>
        <position position="474"/>
    </location>
    <ligand>
        <name>AMP</name>
        <dbReference type="ChEBI" id="CHEBI:456215"/>
    </ligand>
</feature>
<feature type="binding site" evidence="5">
    <location>
        <position position="473"/>
    </location>
    <ligand>
        <name>Zn(2+)</name>
        <dbReference type="ChEBI" id="CHEBI:29105"/>
        <label>1</label>
    </ligand>
</feature>
<dbReference type="Pfam" id="PF00233">
    <property type="entry name" value="PDEase_I"/>
    <property type="match status" value="1"/>
</dbReference>
<feature type="binding site" evidence="5">
    <location>
        <position position="474"/>
    </location>
    <ligand>
        <name>Zn(2+)</name>
        <dbReference type="ChEBI" id="CHEBI:29105"/>
        <label>1</label>
    </ligand>
</feature>
<dbReference type="EMBL" id="CZPT02000349">
    <property type="protein sequence ID" value="SCU65591.1"/>
    <property type="molecule type" value="Genomic_DNA"/>
</dbReference>
<feature type="domain" description="PDEase" evidence="7">
    <location>
        <begin position="356"/>
        <end position="676"/>
    </location>
</feature>
<feature type="binding site" evidence="5">
    <location>
        <position position="474"/>
    </location>
    <ligand>
        <name>Zn(2+)</name>
        <dbReference type="ChEBI" id="CHEBI:29105"/>
        <label>2</label>
    </ligand>
</feature>
<keyword evidence="1 5" id="KW-0479">Metal-binding</keyword>
<dbReference type="PANTHER" id="PTHR11347">
    <property type="entry name" value="CYCLIC NUCLEOTIDE PHOSPHODIESTERASE"/>
    <property type="match status" value="1"/>
</dbReference>
<dbReference type="EC" id="3.1.4.-" evidence="6"/>
<accession>A0A1G4I1T1</accession>
<dbReference type="GO" id="GO:0007165">
    <property type="term" value="P:signal transduction"/>
    <property type="evidence" value="ECO:0007669"/>
    <property type="project" value="InterPro"/>
</dbReference>
<dbReference type="InterPro" id="IPR023174">
    <property type="entry name" value="PDEase_CS"/>
</dbReference>
<feature type="binding site" evidence="5">
    <location>
        <position position="435"/>
    </location>
    <ligand>
        <name>Zn(2+)</name>
        <dbReference type="ChEBI" id="CHEBI:29105"/>
        <label>1</label>
    </ligand>
</feature>
<evidence type="ECO:0000256" key="4">
    <source>
        <dbReference type="PIRSR" id="PIRSR623088-2"/>
    </source>
</evidence>
<sequence>MGCGIATLFPYSKGSSVSPTTVRGENYILSTSSDLKELKAVVRVPLEQSDPPRMLGKEKYIISQGAVVMDDRPVAHMPSAGILLLYCTTDHIDFTVSYLEHDTRAIFAHSFTDKELADSKDDAGITFSWGSFFKSLASDVQRQKATVTPAPGGGKNVNFTVTNIKESDLMYKYICKLPLVSLPGDEDYRVRVVEYIVEPMTRMTQIRRRRSEMICPRLSLESLECERVVRSAMLQESKKKVERLLADLKPLREESSVAAQKTMELAFCVNDLRKRLRLLCAAPPSKDPLDVLYDKGGAQYFEHTTQAVKYYPVETDVDTVVLACIRAAFPLPPGAPAESAMDVLDLPELQPLLDNSSRQAVRDVLEILCGIDKWGYDVIRLEIMTNGNSLFYTTYTILYKLDLVARFQLDDATLQRFLLGVQSGYHPNPYHNSMHAADVTQVNYYIIFIAGMKERCQLRPEEQLGAVLAAAVHDFDHPGLNNNFHTRTNAYLSTLYNDRSILENHHIASVFQLLKHPSYNVLAPLNDEQFRTVRETMVEMVLATDMSNHGTILKRFQSRLVEASDWSANKQDVLVALSMSIKTADLSNCIRPYYIYSEWSSYIAQEFYKQGDEEERSNLSISPFMNRKTSDKDFPEGQKSFITYVVAPMMEAVVMFLPHLRFTLQLCENNRTAWCE</sequence>
<evidence type="ECO:0000256" key="6">
    <source>
        <dbReference type="RuleBase" id="RU363067"/>
    </source>
</evidence>
<dbReference type="SUPFAM" id="SSF109604">
    <property type="entry name" value="HD-domain/PDEase-like"/>
    <property type="match status" value="1"/>
</dbReference>
<dbReference type="InterPro" id="IPR002073">
    <property type="entry name" value="PDEase_catalytic_dom"/>
</dbReference>
<reference evidence="8" key="1">
    <citation type="submission" date="2016-09" db="EMBL/GenBank/DDBJ databases">
        <authorList>
            <person name="Hebert L."/>
            <person name="Moumen B."/>
        </authorList>
    </citation>
    <scope>NUCLEOTIDE SEQUENCE [LARGE SCALE GENOMIC DNA]</scope>
    <source>
        <strain evidence="8">OVI</strain>
    </source>
</reference>
<feature type="binding site" evidence="4">
    <location>
        <begin position="431"/>
        <end position="435"/>
    </location>
    <ligand>
        <name>AMP</name>
        <dbReference type="ChEBI" id="CHEBI:456215"/>
    </ligand>
</feature>
<dbReference type="CDD" id="cd00077">
    <property type="entry name" value="HDc"/>
    <property type="match status" value="1"/>
</dbReference>
<dbReference type="Proteomes" id="UP000195570">
    <property type="component" value="Unassembled WGS sequence"/>
</dbReference>
<dbReference type="PROSITE" id="PS51845">
    <property type="entry name" value="PDEASE_I_2"/>
    <property type="match status" value="1"/>
</dbReference>
<name>A0A1G4I1T1_TRYEQ</name>
<dbReference type="GeneID" id="92382396"/>
<feature type="binding site" evidence="4">
    <location>
        <position position="638"/>
    </location>
    <ligand>
        <name>AMP</name>
        <dbReference type="ChEBI" id="CHEBI:456215"/>
    </ligand>
</feature>
<dbReference type="GO" id="GO:0004114">
    <property type="term" value="F:3',5'-cyclic-nucleotide phosphodiesterase activity"/>
    <property type="evidence" value="ECO:0007669"/>
    <property type="project" value="InterPro"/>
</dbReference>
<dbReference type="GO" id="GO:0046872">
    <property type="term" value="F:metal ion binding"/>
    <property type="evidence" value="ECO:0007669"/>
    <property type="project" value="UniProtKB-KW"/>
</dbReference>
<dbReference type="RefSeq" id="XP_067077163.1">
    <property type="nucleotide sequence ID" value="XM_067221062.1"/>
</dbReference>
<protein>
    <recommendedName>
        <fullName evidence="6">Phosphodiesterase</fullName>
        <ecNumber evidence="6">3.1.4.-</ecNumber>
    </recommendedName>
</protein>